<reference evidence="1 2" key="1">
    <citation type="submission" date="2017-09" db="EMBL/GenBank/DDBJ databases">
        <title>Depth-based differentiation of microbial function through sediment-hosted aquifers and enrichment of novel symbionts in the deep terrestrial subsurface.</title>
        <authorList>
            <person name="Probst A.J."/>
            <person name="Ladd B."/>
            <person name="Jarett J.K."/>
            <person name="Geller-Mcgrath D.E."/>
            <person name="Sieber C.M."/>
            <person name="Emerson J.B."/>
            <person name="Anantharaman K."/>
            <person name="Thomas B.C."/>
            <person name="Malmstrom R."/>
            <person name="Stieglmeier M."/>
            <person name="Klingl A."/>
            <person name="Woyke T."/>
            <person name="Ryan C.M."/>
            <person name="Banfield J.F."/>
        </authorList>
    </citation>
    <scope>NUCLEOTIDE SEQUENCE [LARGE SCALE GENOMIC DNA]</scope>
    <source>
        <strain evidence="1">CG_4_10_14_0_8_um_filter_42_10</strain>
    </source>
</reference>
<dbReference type="PANTHER" id="PTHR38471:SF2">
    <property type="entry name" value="FOUR HELIX BUNDLE PROTEIN"/>
    <property type="match status" value="1"/>
</dbReference>
<sequence length="99" mass="11046">MCVTPQRRRAAISVSSNIAEGSGRNSKQEFIRFINIAIGSLNEVESLVFISTELGYLKNSELIKIKEIINKVGCLLGAFKNYLENSKRLTTLNSRPTKL</sequence>
<dbReference type="EMBL" id="PFMD01000024">
    <property type="protein sequence ID" value="PIY96925.1"/>
    <property type="molecule type" value="Genomic_DNA"/>
</dbReference>
<dbReference type="InterPro" id="IPR036583">
    <property type="entry name" value="23S_rRNA_IVS_sf"/>
</dbReference>
<dbReference type="CDD" id="cd16377">
    <property type="entry name" value="23S_rRNA_IVP_like"/>
    <property type="match status" value="1"/>
</dbReference>
<proteinExistence type="predicted"/>
<comment type="caution">
    <text evidence="1">The sequence shown here is derived from an EMBL/GenBank/DDBJ whole genome shotgun (WGS) entry which is preliminary data.</text>
</comment>
<evidence type="ECO:0000313" key="1">
    <source>
        <dbReference type="EMBL" id="PIY96925.1"/>
    </source>
</evidence>
<dbReference type="Proteomes" id="UP000230779">
    <property type="component" value="Unassembled WGS sequence"/>
</dbReference>
<evidence type="ECO:0000313" key="2">
    <source>
        <dbReference type="Proteomes" id="UP000230779"/>
    </source>
</evidence>
<dbReference type="Gene3D" id="1.20.1440.60">
    <property type="entry name" value="23S rRNA-intervening sequence"/>
    <property type="match status" value="1"/>
</dbReference>
<protein>
    <submittedName>
        <fullName evidence="1">Four helix bundle protein</fullName>
    </submittedName>
</protein>
<dbReference type="SUPFAM" id="SSF158446">
    <property type="entry name" value="IVS-encoded protein-like"/>
    <property type="match status" value="1"/>
</dbReference>
<organism evidence="1 2">
    <name type="scientific">Candidatus Kerfeldbacteria bacterium CG_4_10_14_0_8_um_filter_42_10</name>
    <dbReference type="NCBI Taxonomy" id="2014248"/>
    <lineage>
        <taxon>Bacteria</taxon>
        <taxon>Candidatus Kerfeldiibacteriota</taxon>
    </lineage>
</organism>
<dbReference type="Pfam" id="PF05635">
    <property type="entry name" value="23S_rRNA_IVP"/>
    <property type="match status" value="1"/>
</dbReference>
<dbReference type="AlphaFoldDB" id="A0A2M7RJJ6"/>
<dbReference type="PANTHER" id="PTHR38471">
    <property type="entry name" value="FOUR HELIX BUNDLE PROTEIN"/>
    <property type="match status" value="1"/>
</dbReference>
<name>A0A2M7RJJ6_9BACT</name>
<dbReference type="InterPro" id="IPR012657">
    <property type="entry name" value="23S_rRNA-intervening_sequence"/>
</dbReference>
<accession>A0A2M7RJJ6</accession>
<gene>
    <name evidence="1" type="ORF">COY66_02015</name>
</gene>
<dbReference type="NCBIfam" id="TIGR02436">
    <property type="entry name" value="four helix bundle protein"/>
    <property type="match status" value="1"/>
</dbReference>